<organism evidence="1 2">
    <name type="scientific">Corynebacterium aquatimens</name>
    <dbReference type="NCBI Taxonomy" id="1190508"/>
    <lineage>
        <taxon>Bacteria</taxon>
        <taxon>Bacillati</taxon>
        <taxon>Actinomycetota</taxon>
        <taxon>Actinomycetes</taxon>
        <taxon>Mycobacteriales</taxon>
        <taxon>Corynebacteriaceae</taxon>
        <taxon>Corynebacterium</taxon>
    </lineage>
</organism>
<dbReference type="Proteomes" id="UP000658613">
    <property type="component" value="Unassembled WGS sequence"/>
</dbReference>
<name>A0A931GS33_9CORY</name>
<dbReference type="InterPro" id="IPR023214">
    <property type="entry name" value="HAD_sf"/>
</dbReference>
<dbReference type="RefSeq" id="WP_196824987.1">
    <property type="nucleotide sequence ID" value="NZ_CP046980.1"/>
</dbReference>
<reference evidence="1" key="1">
    <citation type="submission" date="2020-11" db="EMBL/GenBank/DDBJ databases">
        <title>Sequencing the genomes of 1000 actinobacteria strains.</title>
        <authorList>
            <person name="Klenk H.-P."/>
        </authorList>
    </citation>
    <scope>NUCLEOTIDE SEQUENCE</scope>
    <source>
        <strain evidence="1">DSM 45632</strain>
    </source>
</reference>
<dbReference type="Gene3D" id="3.40.50.1000">
    <property type="entry name" value="HAD superfamily/HAD-like"/>
    <property type="match status" value="1"/>
</dbReference>
<proteinExistence type="predicted"/>
<dbReference type="AlphaFoldDB" id="A0A931GS33"/>
<dbReference type="SUPFAM" id="SSF56784">
    <property type="entry name" value="HAD-like"/>
    <property type="match status" value="1"/>
</dbReference>
<evidence type="ECO:0000313" key="1">
    <source>
        <dbReference type="EMBL" id="MBG6122623.1"/>
    </source>
</evidence>
<gene>
    <name evidence="1" type="ORF">IW254_001592</name>
</gene>
<dbReference type="EMBL" id="JADOUE010000001">
    <property type="protein sequence ID" value="MBG6122623.1"/>
    <property type="molecule type" value="Genomic_DNA"/>
</dbReference>
<comment type="caution">
    <text evidence="1">The sequence shown here is derived from an EMBL/GenBank/DDBJ whole genome shotgun (WGS) entry which is preliminary data.</text>
</comment>
<sequence>MTAFLFDLFGTLLPANPSAELAARQVMAHGHPCGVIATCPAATTSQVRTSFSLIAELDAAVFSSDIGVGLPDPRALRVAVDALGTRAERTIFFSTDSAHLAVAAGAGLNAVFYTGPEVIVANL</sequence>
<evidence type="ECO:0000313" key="2">
    <source>
        <dbReference type="Proteomes" id="UP000658613"/>
    </source>
</evidence>
<protein>
    <submittedName>
        <fullName evidence="1">FMN phosphatase YigB (HAD superfamily)</fullName>
    </submittedName>
</protein>
<dbReference type="InterPro" id="IPR036412">
    <property type="entry name" value="HAD-like_sf"/>
</dbReference>
<accession>A0A931GS33</accession>
<keyword evidence="2" id="KW-1185">Reference proteome</keyword>